<evidence type="ECO:0000256" key="3">
    <source>
        <dbReference type="SAM" id="Phobius"/>
    </source>
</evidence>
<dbReference type="OrthoDB" id="185373at2759"/>
<evidence type="ECO:0000256" key="2">
    <source>
        <dbReference type="PROSITE-ProRule" id="PRU00708"/>
    </source>
</evidence>
<dbReference type="PANTHER" id="PTHR45613">
    <property type="entry name" value="PENTATRICOPEPTIDE REPEAT-CONTAINING PROTEIN"/>
    <property type="match status" value="1"/>
</dbReference>
<feature type="repeat" description="PPR" evidence="2">
    <location>
        <begin position="394"/>
        <end position="428"/>
    </location>
</feature>
<evidence type="ECO:0000256" key="1">
    <source>
        <dbReference type="ARBA" id="ARBA00022737"/>
    </source>
</evidence>
<dbReference type="PANTHER" id="PTHR45613:SF143">
    <property type="entry name" value="OS06G0694600 PROTEIN"/>
    <property type="match status" value="1"/>
</dbReference>
<organism evidence="4 5">
    <name type="scientific">Turnera subulata</name>
    <dbReference type="NCBI Taxonomy" id="218843"/>
    <lineage>
        <taxon>Eukaryota</taxon>
        <taxon>Viridiplantae</taxon>
        <taxon>Streptophyta</taxon>
        <taxon>Embryophyta</taxon>
        <taxon>Tracheophyta</taxon>
        <taxon>Spermatophyta</taxon>
        <taxon>Magnoliopsida</taxon>
        <taxon>eudicotyledons</taxon>
        <taxon>Gunneridae</taxon>
        <taxon>Pentapetalae</taxon>
        <taxon>rosids</taxon>
        <taxon>fabids</taxon>
        <taxon>Malpighiales</taxon>
        <taxon>Passifloraceae</taxon>
        <taxon>Turnera</taxon>
    </lineage>
</organism>
<dbReference type="GO" id="GO:0005739">
    <property type="term" value="C:mitochondrion"/>
    <property type="evidence" value="ECO:0007669"/>
    <property type="project" value="TreeGrafter"/>
</dbReference>
<evidence type="ECO:0000313" key="5">
    <source>
        <dbReference type="Proteomes" id="UP001141552"/>
    </source>
</evidence>
<dbReference type="InterPro" id="IPR002885">
    <property type="entry name" value="PPR_rpt"/>
</dbReference>
<feature type="repeat" description="PPR" evidence="2">
    <location>
        <begin position="288"/>
        <end position="318"/>
    </location>
</feature>
<feature type="repeat" description="PPR" evidence="2">
    <location>
        <begin position="359"/>
        <end position="393"/>
    </location>
</feature>
<evidence type="ECO:0008006" key="6">
    <source>
        <dbReference type="Google" id="ProtNLM"/>
    </source>
</evidence>
<dbReference type="Proteomes" id="UP001141552">
    <property type="component" value="Unassembled WGS sequence"/>
</dbReference>
<gene>
    <name evidence="4" type="ORF">Tsubulata_020126</name>
</gene>
<feature type="repeat" description="PPR" evidence="2">
    <location>
        <begin position="253"/>
        <end position="287"/>
    </location>
</feature>
<reference evidence="4" key="2">
    <citation type="journal article" date="2023" name="Plants (Basel)">
        <title>Annotation of the Turnera subulata (Passifloraceae) Draft Genome Reveals the S-Locus Evolved after the Divergence of Turneroideae from Passifloroideae in a Stepwise Manner.</title>
        <authorList>
            <person name="Henning P.M."/>
            <person name="Roalson E.H."/>
            <person name="Mir W."/>
            <person name="McCubbin A.G."/>
            <person name="Shore J.S."/>
        </authorList>
    </citation>
    <scope>NUCLEOTIDE SEQUENCE</scope>
    <source>
        <strain evidence="4">F60SS</strain>
    </source>
</reference>
<keyword evidence="3" id="KW-0812">Transmembrane</keyword>
<sequence length="559" mass="64349">MKSKLKHPIQHVKHQQKAAPGTLITHFIMLFSSWLALKKLKPQRFLQSPHRRISSTPVASSLLVYGSQSKTTTQIETITRIINDHPFGPDQPLRHILHHHHLSPASLTADLVEDVLGRLFAAHSNGLKALEFFRFSLRQSAHPPTPGAFEKTLHILARMRYFPQAWDFMVEIRKSHPHLLTLKSMSILLSRIAKSQSFEDTLEAFERMEKVVFAGKKFGTEEFNVLLRAFCTQREMKEARSVFQKMHHRFDPDVKTMNILLLGFKESGDVTAMELFYHEMVRRGFSPNTYSYSIRIDAYCKKGHFGDALRLFEEMEMLHNCLPTLQIITTLIHGAGVARNKVKARQLFDEIPERKLSPDTGAYNALISSLVRCRDVQSAMRVMDEMEEKGVDHDSVTYHTIFSGLIKSGSFEGVCELYRRMIARNFVPKTRTTVMLMKLFCMNTQVDLGLDLWDYLVEKGYCPHAHALDLLVTALCSRGRLQEAFRCCKEFLERGMHIHEALFRMMERSLQQSDETDKLRELNQIREKLHSVLPPRRMHAIVDPCSVVILPPARTATQQ</sequence>
<evidence type="ECO:0000313" key="4">
    <source>
        <dbReference type="EMBL" id="KAJ4841968.1"/>
    </source>
</evidence>
<keyword evidence="1" id="KW-0677">Repeat</keyword>
<dbReference type="Pfam" id="PF01535">
    <property type="entry name" value="PPR"/>
    <property type="match status" value="2"/>
</dbReference>
<protein>
    <recommendedName>
        <fullName evidence="6">Pentacotripeptide-repeat region of PRORP domain-containing protein</fullName>
    </recommendedName>
</protein>
<accession>A0A9Q0G1N8</accession>
<dbReference type="EMBL" id="JAKUCV010002625">
    <property type="protein sequence ID" value="KAJ4841968.1"/>
    <property type="molecule type" value="Genomic_DNA"/>
</dbReference>
<name>A0A9Q0G1N8_9ROSI</name>
<dbReference type="NCBIfam" id="TIGR00756">
    <property type="entry name" value="PPR"/>
    <property type="match status" value="5"/>
</dbReference>
<reference evidence="4" key="1">
    <citation type="submission" date="2022-02" db="EMBL/GenBank/DDBJ databases">
        <authorList>
            <person name="Henning P.M."/>
            <person name="McCubbin A.G."/>
            <person name="Shore J.S."/>
        </authorList>
    </citation>
    <scope>NUCLEOTIDE SEQUENCE</scope>
    <source>
        <strain evidence="4">F60SS</strain>
        <tissue evidence="4">Leaves</tissue>
    </source>
</reference>
<dbReference type="PROSITE" id="PS51375">
    <property type="entry name" value="PPR"/>
    <property type="match status" value="4"/>
</dbReference>
<dbReference type="InterPro" id="IPR011990">
    <property type="entry name" value="TPR-like_helical_dom_sf"/>
</dbReference>
<keyword evidence="3" id="KW-1133">Transmembrane helix</keyword>
<dbReference type="Gene3D" id="1.25.40.10">
    <property type="entry name" value="Tetratricopeptide repeat domain"/>
    <property type="match status" value="2"/>
</dbReference>
<dbReference type="Pfam" id="PF13041">
    <property type="entry name" value="PPR_2"/>
    <property type="match status" value="2"/>
</dbReference>
<dbReference type="AlphaFoldDB" id="A0A9Q0G1N8"/>
<keyword evidence="5" id="KW-1185">Reference proteome</keyword>
<keyword evidence="3" id="KW-0472">Membrane</keyword>
<comment type="caution">
    <text evidence="4">The sequence shown here is derived from an EMBL/GenBank/DDBJ whole genome shotgun (WGS) entry which is preliminary data.</text>
</comment>
<feature type="transmembrane region" description="Helical" evidence="3">
    <location>
        <begin position="21"/>
        <end position="37"/>
    </location>
</feature>
<proteinExistence type="predicted"/>